<gene>
    <name evidence="2" type="ORF">DS742_28375</name>
    <name evidence="1" type="ORF">LAD12857_08520</name>
</gene>
<evidence type="ECO:0000313" key="1">
    <source>
        <dbReference type="EMBL" id="GLB28929.1"/>
    </source>
</evidence>
<proteinExistence type="predicted"/>
<dbReference type="Proteomes" id="UP001419084">
    <property type="component" value="Unassembled WGS sequence"/>
</dbReference>
<organism evidence="2 3">
    <name type="scientific">Lacrimispora amygdalina</name>
    <dbReference type="NCBI Taxonomy" id="253257"/>
    <lineage>
        <taxon>Bacteria</taxon>
        <taxon>Bacillati</taxon>
        <taxon>Bacillota</taxon>
        <taxon>Clostridia</taxon>
        <taxon>Lachnospirales</taxon>
        <taxon>Lachnospiraceae</taxon>
        <taxon>Lacrimispora</taxon>
    </lineage>
</organism>
<evidence type="ECO:0000313" key="2">
    <source>
        <dbReference type="EMBL" id="RFZ75553.1"/>
    </source>
</evidence>
<reference evidence="1 4" key="2">
    <citation type="journal article" date="2024" name="Int. J. Syst. Evol. Microbiol.">
        <title>Lacrimispora brassicae sp. nov. isolated from fermented cabbage, and proposal of Clostridium indicum Gundawar et al. 2019 and Clostridium methoxybenzovorans Mechichi et al. 1999 as heterotypic synonyms of Lacrimispora amygdalina (Parshina et al. 2003) Haas and Blanchard 2020 and Lacrimispora indolis (McClung and McCoy 1957) Haas and Blanchard 2020, respectively.</title>
        <authorList>
            <person name="Kobayashi H."/>
            <person name="Tanizawa Y."/>
            <person name="Sakamoto M."/>
            <person name="Ohkuma M."/>
            <person name="Tohno M."/>
        </authorList>
    </citation>
    <scope>NUCLEOTIDE SEQUENCE [LARGE SCALE GENOMIC DNA]</scope>
    <source>
        <strain evidence="1 4">DSM 12857</strain>
    </source>
</reference>
<evidence type="ECO:0000313" key="4">
    <source>
        <dbReference type="Proteomes" id="UP001419084"/>
    </source>
</evidence>
<sequence>MEQLCCIGKDDLEGGSGALDPVSPREAFGITCYWQCRKDRTEFIAVISRNEFLPVFFCVSGNCRA</sequence>
<dbReference type="Proteomes" id="UP000260680">
    <property type="component" value="Unassembled WGS sequence"/>
</dbReference>
<comment type="caution">
    <text evidence="2">The sequence shown here is derived from an EMBL/GenBank/DDBJ whole genome shotgun (WGS) entry which is preliminary data.</text>
</comment>
<accession>A0A3E2N3K0</accession>
<protein>
    <submittedName>
        <fullName evidence="2">Uncharacterized protein</fullName>
    </submittedName>
</protein>
<name>A0A3E2N3K0_9FIRM</name>
<reference evidence="2 3" key="1">
    <citation type="submission" date="2018-07" db="EMBL/GenBank/DDBJ databases">
        <title>New species, Clostridium PI-S10-A1B.</title>
        <authorList>
            <person name="Krishna G."/>
            <person name="Summeta K."/>
            <person name="Shikha S."/>
            <person name="Prabhu P.B."/>
            <person name="Suresh K."/>
        </authorList>
    </citation>
    <scope>NUCLEOTIDE SEQUENCE [LARGE SCALE GENOMIC DNA]</scope>
    <source>
        <strain evidence="2 3">PI-S10-A1B</strain>
    </source>
</reference>
<dbReference type="EMBL" id="BRPJ01000015">
    <property type="protein sequence ID" value="GLB28929.1"/>
    <property type="molecule type" value="Genomic_DNA"/>
</dbReference>
<dbReference type="EMBL" id="QOHO01000152">
    <property type="protein sequence ID" value="RFZ75553.1"/>
    <property type="molecule type" value="Genomic_DNA"/>
</dbReference>
<keyword evidence="4" id="KW-1185">Reference proteome</keyword>
<dbReference type="AlphaFoldDB" id="A0A3E2N3K0"/>
<evidence type="ECO:0000313" key="3">
    <source>
        <dbReference type="Proteomes" id="UP000260680"/>
    </source>
</evidence>